<dbReference type="PANTHER" id="PTHR33443">
    <property type="entry name" value="ZGC:112980"/>
    <property type="match status" value="1"/>
</dbReference>
<dbReference type="PaxDb" id="29760-VIT_16s0098g00840.t01"/>
<dbReference type="eggNOG" id="ENOG502S1TM">
    <property type="taxonomic scope" value="Eukaryota"/>
</dbReference>
<dbReference type="AlphaFoldDB" id="E0CVD6"/>
<name>E0CVD6_VITVI</name>
<dbReference type="OMA" id="KHPFEKT"/>
<protein>
    <submittedName>
        <fullName evidence="2">Uncharacterized protein</fullName>
    </submittedName>
</protein>
<sequence length="169" mass="19734">MGEEGNEMMEKLESPSTKEGEEERKVIQIYSTSSEEEPIICLRDMDMKKLEETQDCFILDFDPFDSNIHLSSLSITEEHADSDDADLHVISQKGQVACRDYPHARHLCVKFPFEETPHERYYYCQLCYCYVCDSAAPCKYWTAPQPGHCHATEQDAHWKLQRKCRMIEI</sequence>
<reference evidence="3" key="1">
    <citation type="journal article" date="2007" name="Nature">
        <title>The grapevine genome sequence suggests ancestral hexaploidization in major angiosperm phyla.</title>
        <authorList>
            <consortium name="The French-Italian Public Consortium for Grapevine Genome Characterization."/>
            <person name="Jaillon O."/>
            <person name="Aury J.-M."/>
            <person name="Noel B."/>
            <person name="Policriti A."/>
            <person name="Clepet C."/>
            <person name="Casagrande A."/>
            <person name="Choisne N."/>
            <person name="Aubourg S."/>
            <person name="Vitulo N."/>
            <person name="Jubin C."/>
            <person name="Vezzi A."/>
            <person name="Legeai F."/>
            <person name="Hugueney P."/>
            <person name="Dasilva C."/>
            <person name="Horner D."/>
            <person name="Mica E."/>
            <person name="Jublot D."/>
            <person name="Poulain J."/>
            <person name="Bruyere C."/>
            <person name="Billault A."/>
            <person name="Segurens B."/>
            <person name="Gouyvenoux M."/>
            <person name="Ugarte E."/>
            <person name="Cattonaro F."/>
            <person name="Anthouard V."/>
            <person name="Vico V."/>
            <person name="Del Fabbro C."/>
            <person name="Alaux M."/>
            <person name="Di Gaspero G."/>
            <person name="Dumas V."/>
            <person name="Felice N."/>
            <person name="Paillard S."/>
            <person name="Juman I."/>
            <person name="Moroldo M."/>
            <person name="Scalabrin S."/>
            <person name="Canaguier A."/>
            <person name="Le Clainche I."/>
            <person name="Malacrida G."/>
            <person name="Durand E."/>
            <person name="Pesole G."/>
            <person name="Laucou V."/>
            <person name="Chatelet P."/>
            <person name="Merdinoglu D."/>
            <person name="Delledonne M."/>
            <person name="Pezzotti M."/>
            <person name="Lecharny A."/>
            <person name="Scarpelli C."/>
            <person name="Artiguenave F."/>
            <person name="Pe M.E."/>
            <person name="Valle G."/>
            <person name="Morgante M."/>
            <person name="Caboche M."/>
            <person name="Adam-Blondon A.-F."/>
            <person name="Weissenbach J."/>
            <person name="Quetier F."/>
            <person name="Wincker P."/>
        </authorList>
    </citation>
    <scope>NUCLEOTIDE SEQUENCE [LARGE SCALE GENOMIC DNA]</scope>
    <source>
        <strain evidence="3">cv. Pinot noir / PN40024</strain>
    </source>
</reference>
<feature type="region of interest" description="Disordered" evidence="1">
    <location>
        <begin position="1"/>
        <end position="24"/>
    </location>
</feature>
<evidence type="ECO:0000256" key="1">
    <source>
        <dbReference type="SAM" id="MobiDB-lite"/>
    </source>
</evidence>
<proteinExistence type="predicted"/>
<feature type="compositionally biased region" description="Basic and acidic residues" evidence="1">
    <location>
        <begin position="8"/>
        <end position="24"/>
    </location>
</feature>
<dbReference type="EMBL" id="FN595247">
    <property type="protein sequence ID" value="CBI23097.3"/>
    <property type="molecule type" value="Genomic_DNA"/>
</dbReference>
<dbReference type="InterPro" id="IPR053234">
    <property type="entry name" value="RPM1_Interactor"/>
</dbReference>
<accession>E0CVD6</accession>
<dbReference type="OrthoDB" id="266020at2759"/>
<dbReference type="PANTHER" id="PTHR33443:SF30">
    <property type="entry name" value="SARCOSINE DEHYDROGENASE-2C PROTEIN"/>
    <property type="match status" value="1"/>
</dbReference>
<dbReference type="HOGENOM" id="CLU_111354_0_0_1"/>
<dbReference type="InParanoid" id="E0CVD6"/>
<keyword evidence="3" id="KW-1185">Reference proteome</keyword>
<dbReference type="FunCoup" id="E0CVD6">
    <property type="interactions" value="53"/>
</dbReference>
<evidence type="ECO:0000313" key="3">
    <source>
        <dbReference type="Proteomes" id="UP000009183"/>
    </source>
</evidence>
<dbReference type="STRING" id="29760.E0CVD6"/>
<gene>
    <name evidence="2" type="ordered locus">VIT_16s0098g00840</name>
</gene>
<organism evidence="2 3">
    <name type="scientific">Vitis vinifera</name>
    <name type="common">Grape</name>
    <dbReference type="NCBI Taxonomy" id="29760"/>
    <lineage>
        <taxon>Eukaryota</taxon>
        <taxon>Viridiplantae</taxon>
        <taxon>Streptophyta</taxon>
        <taxon>Embryophyta</taxon>
        <taxon>Tracheophyta</taxon>
        <taxon>Spermatophyta</taxon>
        <taxon>Magnoliopsida</taxon>
        <taxon>eudicotyledons</taxon>
        <taxon>Gunneridae</taxon>
        <taxon>Pentapetalae</taxon>
        <taxon>rosids</taxon>
        <taxon>Vitales</taxon>
        <taxon>Vitaceae</taxon>
        <taxon>Viteae</taxon>
        <taxon>Vitis</taxon>
    </lineage>
</organism>
<evidence type="ECO:0000313" key="2">
    <source>
        <dbReference type="EMBL" id="CBI23097.3"/>
    </source>
</evidence>
<dbReference type="Proteomes" id="UP000009183">
    <property type="component" value="Chromosome 16"/>
</dbReference>